<dbReference type="RefSeq" id="WP_110312877.1">
    <property type="nucleotide sequence ID" value="NZ_QJKC01000001.1"/>
</dbReference>
<feature type="transmembrane region" description="Helical" evidence="4">
    <location>
        <begin position="43"/>
        <end position="62"/>
    </location>
</feature>
<evidence type="ECO:0000256" key="3">
    <source>
        <dbReference type="ARBA" id="ARBA00023136"/>
    </source>
</evidence>
<keyword evidence="3 4" id="KW-0472">Membrane</keyword>
<dbReference type="InterPro" id="IPR020846">
    <property type="entry name" value="MFS_dom"/>
</dbReference>
<feature type="transmembrane region" description="Helical" evidence="4">
    <location>
        <begin position="100"/>
        <end position="122"/>
    </location>
</feature>
<dbReference type="Gene3D" id="1.20.1250.20">
    <property type="entry name" value="MFS general substrate transporter like domains"/>
    <property type="match status" value="1"/>
</dbReference>
<feature type="transmembrane region" description="Helical" evidence="4">
    <location>
        <begin position="284"/>
        <end position="304"/>
    </location>
</feature>
<dbReference type="InterPro" id="IPR036259">
    <property type="entry name" value="MFS_trans_sf"/>
</dbReference>
<keyword evidence="2 4" id="KW-1133">Transmembrane helix</keyword>
<dbReference type="InterPro" id="IPR050327">
    <property type="entry name" value="Proton-linked_MCT"/>
</dbReference>
<feature type="transmembrane region" description="Helical" evidence="4">
    <location>
        <begin position="310"/>
        <end position="331"/>
    </location>
</feature>
<evidence type="ECO:0000256" key="4">
    <source>
        <dbReference type="SAM" id="Phobius"/>
    </source>
</evidence>
<keyword evidence="1 4" id="KW-0812">Transmembrane</keyword>
<feature type="domain" description="Major facilitator superfamily (MFS) profile" evidence="5">
    <location>
        <begin position="5"/>
        <end position="398"/>
    </location>
</feature>
<feature type="transmembrane region" description="Helical" evidence="4">
    <location>
        <begin position="221"/>
        <end position="241"/>
    </location>
</feature>
<evidence type="ECO:0000313" key="6">
    <source>
        <dbReference type="EMBL" id="PXX51172.1"/>
    </source>
</evidence>
<dbReference type="PANTHER" id="PTHR11360:SF284">
    <property type="entry name" value="EG:103B4.3 PROTEIN-RELATED"/>
    <property type="match status" value="1"/>
</dbReference>
<feature type="transmembrane region" description="Helical" evidence="4">
    <location>
        <begin position="134"/>
        <end position="150"/>
    </location>
</feature>
<dbReference type="PANTHER" id="PTHR11360">
    <property type="entry name" value="MONOCARBOXYLATE TRANSPORTER"/>
    <property type="match status" value="1"/>
</dbReference>
<feature type="transmembrane region" description="Helical" evidence="4">
    <location>
        <begin position="74"/>
        <end position="94"/>
    </location>
</feature>
<dbReference type="GO" id="GO:0022857">
    <property type="term" value="F:transmembrane transporter activity"/>
    <property type="evidence" value="ECO:0007669"/>
    <property type="project" value="InterPro"/>
</dbReference>
<feature type="transmembrane region" description="Helical" evidence="4">
    <location>
        <begin position="253"/>
        <end position="272"/>
    </location>
</feature>
<organism evidence="6 7">
    <name type="scientific">Aquitalea magnusonii</name>
    <dbReference type="NCBI Taxonomy" id="332411"/>
    <lineage>
        <taxon>Bacteria</taxon>
        <taxon>Pseudomonadati</taxon>
        <taxon>Pseudomonadota</taxon>
        <taxon>Betaproteobacteria</taxon>
        <taxon>Neisseriales</taxon>
        <taxon>Chromobacteriaceae</taxon>
        <taxon>Aquitalea</taxon>
    </lineage>
</organism>
<name>A0A318JJF6_9NEIS</name>
<dbReference type="AlphaFoldDB" id="A0A318JJF6"/>
<dbReference type="PROSITE" id="PS50850">
    <property type="entry name" value="MFS"/>
    <property type="match status" value="1"/>
</dbReference>
<dbReference type="Pfam" id="PF07690">
    <property type="entry name" value="MFS_1"/>
    <property type="match status" value="1"/>
</dbReference>
<evidence type="ECO:0000256" key="1">
    <source>
        <dbReference type="ARBA" id="ARBA00022692"/>
    </source>
</evidence>
<comment type="caution">
    <text evidence="6">The sequence shown here is derived from an EMBL/GenBank/DDBJ whole genome shotgun (WGS) entry which is preliminary data.</text>
</comment>
<feature type="transmembrane region" description="Helical" evidence="4">
    <location>
        <begin position="374"/>
        <end position="393"/>
    </location>
</feature>
<dbReference type="SUPFAM" id="SSF103473">
    <property type="entry name" value="MFS general substrate transporter"/>
    <property type="match status" value="1"/>
</dbReference>
<gene>
    <name evidence="6" type="ORF">DFR38_101234</name>
</gene>
<dbReference type="InterPro" id="IPR011701">
    <property type="entry name" value="MFS"/>
</dbReference>
<reference evidence="6 7" key="1">
    <citation type="submission" date="2018-05" db="EMBL/GenBank/DDBJ databases">
        <title>Genomic Encyclopedia of Type Strains, Phase IV (KMG-IV): sequencing the most valuable type-strain genomes for metagenomic binning, comparative biology and taxonomic classification.</title>
        <authorList>
            <person name="Goeker M."/>
        </authorList>
    </citation>
    <scope>NUCLEOTIDE SEQUENCE [LARGE SCALE GENOMIC DNA]</scope>
    <source>
        <strain evidence="6 7">DSM 25134</strain>
    </source>
</reference>
<accession>A0A318JJF6</accession>
<evidence type="ECO:0000256" key="2">
    <source>
        <dbReference type="ARBA" id="ARBA00022989"/>
    </source>
</evidence>
<sequence length="407" mass="42924">MDRSLQRLLLAGGLIVSLAMGVRHGFGFFMPPMTSAFGWSRESFAFALGMQNLVWGMAQPFAGALADRHGPGKVLLGGGLLYALGLLLMTVSATPTLFSLSAGVLLGLALSGTTYSVIFGVLGRTVPAAYRTRAMGLTAAAGSFGQFAMVPLERSLIDGLGWLPALLVLGACALLMLPLGRWLTRQAAALPQTAQSHSHPHLLQGMLHTFGRAWTEPGFRLLMAGYFVCGFQVVFIGVHLPAYLRDHGMGGNVASLALALIGLFNIFGTFLFGEAGSRFAKPPLLAGIYLARSIAIGLFLLLPLSVPSVLVFASVMGFLWLSTVPLTNGVIASQFGVQHLGMLSGAVFFSHQVGSFLGVWLGGKLYDLNGNYNVVWGIAIVLGVMAALANLPIRERASAAFAERAAT</sequence>
<dbReference type="OrthoDB" id="146345at2"/>
<protein>
    <submittedName>
        <fullName evidence="6">Putative MFS family arabinose efflux permease</fullName>
    </submittedName>
</protein>
<dbReference type="EMBL" id="QJKC01000001">
    <property type="protein sequence ID" value="PXX51172.1"/>
    <property type="molecule type" value="Genomic_DNA"/>
</dbReference>
<proteinExistence type="predicted"/>
<evidence type="ECO:0000259" key="5">
    <source>
        <dbReference type="PROSITE" id="PS50850"/>
    </source>
</evidence>
<keyword evidence="7" id="KW-1185">Reference proteome</keyword>
<dbReference type="CDD" id="cd17355">
    <property type="entry name" value="MFS_YcxA_like"/>
    <property type="match status" value="1"/>
</dbReference>
<evidence type="ECO:0000313" key="7">
    <source>
        <dbReference type="Proteomes" id="UP000248395"/>
    </source>
</evidence>
<feature type="transmembrane region" description="Helical" evidence="4">
    <location>
        <begin position="343"/>
        <end position="362"/>
    </location>
</feature>
<dbReference type="Proteomes" id="UP000248395">
    <property type="component" value="Unassembled WGS sequence"/>
</dbReference>
<feature type="transmembrane region" description="Helical" evidence="4">
    <location>
        <begin position="162"/>
        <end position="180"/>
    </location>
</feature>